<gene>
    <name evidence="4" type="ORF">DES53_102440</name>
</gene>
<dbReference type="RefSeq" id="WP_113957601.1">
    <property type="nucleotide sequence ID" value="NZ_QNRR01000002.1"/>
</dbReference>
<proteinExistence type="predicted"/>
<dbReference type="OrthoDB" id="9783105at2"/>
<dbReference type="Proteomes" id="UP000253426">
    <property type="component" value="Unassembled WGS sequence"/>
</dbReference>
<protein>
    <submittedName>
        <fullName evidence="4">Putative dehydrogenase</fullName>
    </submittedName>
</protein>
<dbReference type="SUPFAM" id="SSF51735">
    <property type="entry name" value="NAD(P)-binding Rossmann-fold domains"/>
    <property type="match status" value="1"/>
</dbReference>
<dbReference type="PANTHER" id="PTHR43818">
    <property type="entry name" value="BCDNA.GH03377"/>
    <property type="match status" value="1"/>
</dbReference>
<comment type="caution">
    <text evidence="4">The sequence shown here is derived from an EMBL/GenBank/DDBJ whole genome shotgun (WGS) entry which is preliminary data.</text>
</comment>
<reference evidence="4 5" key="1">
    <citation type="submission" date="2018-06" db="EMBL/GenBank/DDBJ databases">
        <title>Genomic Encyclopedia of Type Strains, Phase IV (KMG-IV): sequencing the most valuable type-strain genomes for metagenomic binning, comparative biology and taxonomic classification.</title>
        <authorList>
            <person name="Goeker M."/>
        </authorList>
    </citation>
    <scope>NUCLEOTIDE SEQUENCE [LARGE SCALE GENOMIC DNA]</scope>
    <source>
        <strain evidence="4 5">DSM 25532</strain>
    </source>
</reference>
<dbReference type="GO" id="GO:0016491">
    <property type="term" value="F:oxidoreductase activity"/>
    <property type="evidence" value="ECO:0007669"/>
    <property type="project" value="UniProtKB-KW"/>
</dbReference>
<organism evidence="4 5">
    <name type="scientific">Roseimicrobium gellanilyticum</name>
    <dbReference type="NCBI Taxonomy" id="748857"/>
    <lineage>
        <taxon>Bacteria</taxon>
        <taxon>Pseudomonadati</taxon>
        <taxon>Verrucomicrobiota</taxon>
        <taxon>Verrucomicrobiia</taxon>
        <taxon>Verrucomicrobiales</taxon>
        <taxon>Verrucomicrobiaceae</taxon>
        <taxon>Roseimicrobium</taxon>
    </lineage>
</organism>
<dbReference type="InterPro" id="IPR000683">
    <property type="entry name" value="Gfo/Idh/MocA-like_OxRdtase_N"/>
</dbReference>
<sequence length="375" mass="41250">MKSVGIGIIGGGLMGREMASAFGRWCALTDVEVKPELVAVADVVEDVRNWFQRIPSCTQLTGDYKELLANPAVDVVYVAVPHNLHERIYIDVLEAGKDLFAEKPFGFDLTAAKNIAAVVKKTGRYTRCSSEFPFFPGAQRVVQAVKVAKFGRVLEVVSGFHHSSDLDATKPANWKRFSRTCGEIGVLGDLGMHACHLPLRFGWKPKSLFAQLQKGYPQRPDGKGGMTDCDTWDNAVLHTWADIGGQEAPLRLEMKRLAPGETNTWFIEVLGTEGGVRYSTKHPKTLWVFEGGKEQYWKQTDLGFGTPFKAVTGGIFEPGFPDVIQQMWAAFLMEREGKLGDRFGCATVEEAVASQEIFAAALESQKTGTAVKLSL</sequence>
<dbReference type="Pfam" id="PF01408">
    <property type="entry name" value="GFO_IDH_MocA"/>
    <property type="match status" value="1"/>
</dbReference>
<feature type="domain" description="GFO/IDH/MocA-like oxidoreductase" evidence="3">
    <location>
        <begin position="139"/>
        <end position="276"/>
    </location>
</feature>
<dbReference type="PANTHER" id="PTHR43818:SF11">
    <property type="entry name" value="BCDNA.GH03377"/>
    <property type="match status" value="1"/>
</dbReference>
<dbReference type="EMBL" id="QNRR01000002">
    <property type="protein sequence ID" value="RBP46054.1"/>
    <property type="molecule type" value="Genomic_DNA"/>
</dbReference>
<feature type="domain" description="Gfo/Idh/MocA-like oxidoreductase N-terminal" evidence="2">
    <location>
        <begin position="5"/>
        <end position="124"/>
    </location>
</feature>
<dbReference type="Gene3D" id="3.40.50.720">
    <property type="entry name" value="NAD(P)-binding Rossmann-like Domain"/>
    <property type="match status" value="1"/>
</dbReference>
<dbReference type="GO" id="GO:0000166">
    <property type="term" value="F:nucleotide binding"/>
    <property type="evidence" value="ECO:0007669"/>
    <property type="project" value="InterPro"/>
</dbReference>
<dbReference type="InterPro" id="IPR055170">
    <property type="entry name" value="GFO_IDH_MocA-like_dom"/>
</dbReference>
<evidence type="ECO:0000259" key="2">
    <source>
        <dbReference type="Pfam" id="PF01408"/>
    </source>
</evidence>
<dbReference type="Gene3D" id="3.30.360.10">
    <property type="entry name" value="Dihydrodipicolinate Reductase, domain 2"/>
    <property type="match status" value="1"/>
</dbReference>
<evidence type="ECO:0000313" key="4">
    <source>
        <dbReference type="EMBL" id="RBP46054.1"/>
    </source>
</evidence>
<keyword evidence="5" id="KW-1185">Reference proteome</keyword>
<dbReference type="AlphaFoldDB" id="A0A366HT02"/>
<dbReference type="SUPFAM" id="SSF55347">
    <property type="entry name" value="Glyceraldehyde-3-phosphate dehydrogenase-like, C-terminal domain"/>
    <property type="match status" value="1"/>
</dbReference>
<accession>A0A366HT02</accession>
<keyword evidence="1" id="KW-0560">Oxidoreductase</keyword>
<dbReference type="InterPro" id="IPR036291">
    <property type="entry name" value="NAD(P)-bd_dom_sf"/>
</dbReference>
<name>A0A366HT02_9BACT</name>
<dbReference type="InterPro" id="IPR050463">
    <property type="entry name" value="Gfo/Idh/MocA_oxidrdct_glycsds"/>
</dbReference>
<evidence type="ECO:0000313" key="5">
    <source>
        <dbReference type="Proteomes" id="UP000253426"/>
    </source>
</evidence>
<evidence type="ECO:0000256" key="1">
    <source>
        <dbReference type="ARBA" id="ARBA00023002"/>
    </source>
</evidence>
<evidence type="ECO:0000259" key="3">
    <source>
        <dbReference type="Pfam" id="PF22725"/>
    </source>
</evidence>
<dbReference type="Pfam" id="PF22725">
    <property type="entry name" value="GFO_IDH_MocA_C3"/>
    <property type="match status" value="1"/>
</dbReference>